<dbReference type="PROSITE" id="PS50158">
    <property type="entry name" value="ZF_CCHC"/>
    <property type="match status" value="1"/>
</dbReference>
<dbReference type="InterPro" id="IPR005312">
    <property type="entry name" value="DUF1759"/>
</dbReference>
<organism evidence="4 5">
    <name type="scientific">Onchocerca ochengi</name>
    <name type="common">Filarial nematode worm</name>
    <dbReference type="NCBI Taxonomy" id="42157"/>
    <lineage>
        <taxon>Eukaryota</taxon>
        <taxon>Metazoa</taxon>
        <taxon>Ecdysozoa</taxon>
        <taxon>Nematoda</taxon>
        <taxon>Chromadorea</taxon>
        <taxon>Rhabditida</taxon>
        <taxon>Spirurina</taxon>
        <taxon>Spiruromorpha</taxon>
        <taxon>Filarioidea</taxon>
        <taxon>Onchocercidae</taxon>
        <taxon>Onchocerca</taxon>
    </lineage>
</organism>
<evidence type="ECO:0000313" key="5">
    <source>
        <dbReference type="Proteomes" id="UP000271087"/>
    </source>
</evidence>
<reference evidence="4 5" key="1">
    <citation type="submission" date="2018-08" db="EMBL/GenBank/DDBJ databases">
        <authorList>
            <person name="Laetsch R D."/>
            <person name="Stevens L."/>
            <person name="Kumar S."/>
            <person name="Blaxter L. M."/>
        </authorList>
    </citation>
    <scope>NUCLEOTIDE SEQUENCE [LARGE SCALE GENOMIC DNA]</scope>
</reference>
<dbReference type="Proteomes" id="UP000271087">
    <property type="component" value="Unassembled WGS sequence"/>
</dbReference>
<protein>
    <recommendedName>
        <fullName evidence="3">CCHC-type domain-containing protein</fullName>
    </recommendedName>
</protein>
<dbReference type="InterPro" id="IPR001878">
    <property type="entry name" value="Znf_CCHC"/>
</dbReference>
<dbReference type="GO" id="GO:0003676">
    <property type="term" value="F:nucleic acid binding"/>
    <property type="evidence" value="ECO:0007669"/>
    <property type="project" value="InterPro"/>
</dbReference>
<evidence type="ECO:0000256" key="2">
    <source>
        <dbReference type="SAM" id="MobiDB-lite"/>
    </source>
</evidence>
<dbReference type="EMBL" id="UYRW01003701">
    <property type="protein sequence ID" value="VDM91383.1"/>
    <property type="molecule type" value="Genomic_DNA"/>
</dbReference>
<gene>
    <name evidence="4" type="ORF">NOO_LOCUS8614</name>
</gene>
<dbReference type="Pfam" id="PF03564">
    <property type="entry name" value="DUF1759"/>
    <property type="match status" value="1"/>
</dbReference>
<sequence length="393" mass="45199">STANIANSAINRKPTSITIANIQWRSEIVETILEWLRGCSSHTSDPVIQKLNYLLSCLRGEALLAVRGYSIAPENYEVIRDILINKYGKSSTIKKSLYKELESIKRNERDWKTAIEIMERVLRQLKALGENLEHSSIENIIKTRLPNWIMDKIYQQKEEQQMKISLTSFLTILEDKHLPWSQSGQPSSKNQKEATDSKKVEIYKRRRSCIFCNKKHWDVDCHDYPTLKQRSERLGITKACFNCLHKGHETKDCNKIKRKCFYCKGPHNSALCHTMYEVQDAGPSNPKTNPPTSTNSMTRKSNKGTKDVPHYLINKLQVVNLDDHDLASRTDQDKLDDPKSYWKQPDILIGTDHFFKIIEIGRAQNLKSGFSLLHTKLGPLSGNEYITEIPVPD</sequence>
<feature type="region of interest" description="Disordered" evidence="2">
    <location>
        <begin position="280"/>
        <end position="306"/>
    </location>
</feature>
<keyword evidence="5" id="KW-1185">Reference proteome</keyword>
<accession>A0A3P7JKC4</accession>
<feature type="compositionally biased region" description="Low complexity" evidence="2">
    <location>
        <begin position="283"/>
        <end position="296"/>
    </location>
</feature>
<dbReference type="PANTHER" id="PTHR47331:SF5">
    <property type="entry name" value="RIBONUCLEASE H"/>
    <property type="match status" value="1"/>
</dbReference>
<feature type="non-terminal residue" evidence="4">
    <location>
        <position position="1"/>
    </location>
</feature>
<evidence type="ECO:0000259" key="3">
    <source>
        <dbReference type="PROSITE" id="PS50158"/>
    </source>
</evidence>
<dbReference type="OrthoDB" id="5869984at2759"/>
<name>A0A3P7JKC4_ONCOC</name>
<evidence type="ECO:0000313" key="4">
    <source>
        <dbReference type="EMBL" id="VDM91383.1"/>
    </source>
</evidence>
<proteinExistence type="predicted"/>
<keyword evidence="1" id="KW-0862">Zinc</keyword>
<keyword evidence="1" id="KW-0863">Zinc-finger</keyword>
<dbReference type="PANTHER" id="PTHR47331">
    <property type="entry name" value="PHD-TYPE DOMAIN-CONTAINING PROTEIN"/>
    <property type="match status" value="1"/>
</dbReference>
<dbReference type="AlphaFoldDB" id="A0A3P7JKC4"/>
<feature type="domain" description="CCHC-type" evidence="3">
    <location>
        <begin position="240"/>
        <end position="253"/>
    </location>
</feature>
<keyword evidence="1" id="KW-0479">Metal-binding</keyword>
<dbReference type="GO" id="GO:0008270">
    <property type="term" value="F:zinc ion binding"/>
    <property type="evidence" value="ECO:0007669"/>
    <property type="project" value="UniProtKB-KW"/>
</dbReference>
<evidence type="ECO:0000256" key="1">
    <source>
        <dbReference type="PROSITE-ProRule" id="PRU00047"/>
    </source>
</evidence>